<protein>
    <submittedName>
        <fullName evidence="3">Uncharacterized protein</fullName>
    </submittedName>
</protein>
<dbReference type="RefSeq" id="WP_066496131.1">
    <property type="nucleotide sequence ID" value="NZ_BJMO01000094.1"/>
</dbReference>
<proteinExistence type="predicted"/>
<keyword evidence="2" id="KW-0472">Membrane</keyword>
<dbReference type="KEGG" id="satk:SA2016_1051"/>
<name>A0A126ZYU1_9MICC</name>
<feature type="compositionally biased region" description="Pro residues" evidence="1">
    <location>
        <begin position="121"/>
        <end position="138"/>
    </location>
</feature>
<evidence type="ECO:0000256" key="2">
    <source>
        <dbReference type="SAM" id="Phobius"/>
    </source>
</evidence>
<feature type="transmembrane region" description="Helical" evidence="2">
    <location>
        <begin position="48"/>
        <end position="68"/>
    </location>
</feature>
<feature type="region of interest" description="Disordered" evidence="1">
    <location>
        <begin position="93"/>
        <end position="145"/>
    </location>
</feature>
<sequence length="155" mass="17358">MGRRHYRVRHRRRIGQNRSALVAPRPTPARDEPQPVLEWAALRRVRPLPLAALVLRWLLVAALCLAVLDVARAGGVPIVLIVLVWTWSAAVRGRRRDGRRTGDRARPEVPAARHPSHAAPARPPSPARPPAPEGPPRGSPYDLETYLRRLGEDHR</sequence>
<feature type="transmembrane region" description="Helical" evidence="2">
    <location>
        <begin position="74"/>
        <end position="91"/>
    </location>
</feature>
<dbReference type="STRING" id="37927.SA2016_1051"/>
<organism evidence="3 4">
    <name type="scientific">Sinomonas atrocyanea</name>
    <dbReference type="NCBI Taxonomy" id="37927"/>
    <lineage>
        <taxon>Bacteria</taxon>
        <taxon>Bacillati</taxon>
        <taxon>Actinomycetota</taxon>
        <taxon>Actinomycetes</taxon>
        <taxon>Micrococcales</taxon>
        <taxon>Micrococcaceae</taxon>
        <taxon>Sinomonas</taxon>
    </lineage>
</organism>
<keyword evidence="4" id="KW-1185">Reference proteome</keyword>
<accession>A0A126ZYU1</accession>
<evidence type="ECO:0000313" key="3">
    <source>
        <dbReference type="EMBL" id="AMM31734.1"/>
    </source>
</evidence>
<dbReference type="AlphaFoldDB" id="A0A126ZYU1"/>
<keyword evidence="2" id="KW-0812">Transmembrane</keyword>
<keyword evidence="2" id="KW-1133">Transmembrane helix</keyword>
<dbReference type="Proteomes" id="UP000070134">
    <property type="component" value="Chromosome"/>
</dbReference>
<evidence type="ECO:0000256" key="1">
    <source>
        <dbReference type="SAM" id="MobiDB-lite"/>
    </source>
</evidence>
<dbReference type="EMBL" id="CP014518">
    <property type="protein sequence ID" value="AMM31734.1"/>
    <property type="molecule type" value="Genomic_DNA"/>
</dbReference>
<feature type="compositionally biased region" description="Low complexity" evidence="1">
    <location>
        <begin position="110"/>
        <end position="120"/>
    </location>
</feature>
<gene>
    <name evidence="3" type="ORF">SA2016_1051</name>
</gene>
<evidence type="ECO:0000313" key="4">
    <source>
        <dbReference type="Proteomes" id="UP000070134"/>
    </source>
</evidence>
<reference evidence="3 4" key="1">
    <citation type="submission" date="2016-02" db="EMBL/GenBank/DDBJ databases">
        <title>Complete genome of Sinomonas atrocyanea KCTC 3377.</title>
        <authorList>
            <person name="Kim K.M."/>
        </authorList>
    </citation>
    <scope>NUCLEOTIDE SEQUENCE [LARGE SCALE GENOMIC DNA]</scope>
    <source>
        <strain evidence="3 4">KCTC 3377</strain>
    </source>
</reference>